<proteinExistence type="predicted"/>
<organism evidence="1 2">
    <name type="scientific">Microbacterium limosum</name>
    <dbReference type="NCBI Taxonomy" id="3079935"/>
    <lineage>
        <taxon>Bacteria</taxon>
        <taxon>Bacillati</taxon>
        <taxon>Actinomycetota</taxon>
        <taxon>Actinomycetes</taxon>
        <taxon>Micrococcales</taxon>
        <taxon>Microbacteriaceae</taxon>
        <taxon>Microbacterium</taxon>
    </lineage>
</organism>
<dbReference type="RefSeq" id="WP_330169959.1">
    <property type="nucleotide sequence ID" value="NZ_CP137080.1"/>
</dbReference>
<dbReference type="KEGG" id="mliy:RYJ27_08855"/>
<protein>
    <submittedName>
        <fullName evidence="1">Rhamnan synthesis F family protein</fullName>
    </submittedName>
</protein>
<gene>
    <name evidence="1" type="ORF">RYJ27_08855</name>
</gene>
<evidence type="ECO:0000313" key="1">
    <source>
        <dbReference type="EMBL" id="WOQ68818.1"/>
    </source>
</evidence>
<sequence>MKTAELVTSHQRPSRPYPAGGRRALVYVVYDTRGDVEAYIPYALEKLREHCDHIIVVVNGNLTDRGRRTLETVSDILSERENVGYDIWGYKHGLDLLGPRIADFDEVVLANDTWFGPVRPFGPLFERMDKRPLHFWGMTDHLRVEPNPFTDSDYLAYHLQSYWMAVRKDMFLSPEWEQYWRELPPLTTYADAVAKHEAVFTERFVELGFSGEVAFPTLTDKIENHAVLYAEQLLDAGCPTLKRRPFFQWPPFMDRLAVVGKWTLQAAERYGYPMELIYQDLARNVEPRTLNADAALFDVLSDADSTYDPERALRVVVLAHVFYVDMTEEILERVGFLPGSYDLVITTPDEERATAIRRILNERSLPGAAEVRVVESNNGRDQAAFYIGCRDILTSGDYDVVLKVHSKKTPQDGFAVGRHFKRQQFENLLHSANYVANALALFQREPGLGLAFPPMVHLGHPTLGHAWWQNRPGVEELAAGLGIAVPLDEVSPLAPYGSMFFARPEALALLVDAGWTYEKFGGAEAYVDGGLAHVLERLPVYAAGERGFHSRTIACADYVAASYTALDYNVDQMSATMPESTMHQIEFLKRAGDFEYGTTRDFIGIYARLHRPDEEVRLLSIYDRTERVRSAFWRLRHPRTWFHRR</sequence>
<name>A0AAU0MEY9_9MICO</name>
<reference evidence="1 2" key="1">
    <citation type="submission" date="2023-10" db="EMBL/GenBank/DDBJ databases">
        <title>Y20.</title>
        <authorList>
            <person name="Zhang G."/>
            <person name="Ding Y."/>
        </authorList>
    </citation>
    <scope>NUCLEOTIDE SEQUENCE [LARGE SCALE GENOMIC DNA]</scope>
    <source>
        <strain evidence="1 2">Y20</strain>
    </source>
</reference>
<dbReference type="AlphaFoldDB" id="A0AAU0MEY9"/>
<dbReference type="InterPro" id="IPR007739">
    <property type="entry name" value="RgpF"/>
</dbReference>
<dbReference type="Pfam" id="PF05045">
    <property type="entry name" value="RgpF"/>
    <property type="match status" value="1"/>
</dbReference>
<accession>A0AAU0MEY9</accession>
<evidence type="ECO:0000313" key="2">
    <source>
        <dbReference type="Proteomes" id="UP001329313"/>
    </source>
</evidence>
<keyword evidence="2" id="KW-1185">Reference proteome</keyword>
<dbReference type="Proteomes" id="UP001329313">
    <property type="component" value="Chromosome"/>
</dbReference>
<dbReference type="EMBL" id="CP137080">
    <property type="protein sequence ID" value="WOQ68818.1"/>
    <property type="molecule type" value="Genomic_DNA"/>
</dbReference>